<evidence type="ECO:0000256" key="4">
    <source>
        <dbReference type="ARBA" id="ARBA00022898"/>
    </source>
</evidence>
<dbReference type="GO" id="GO:0008890">
    <property type="term" value="F:glycine C-acetyltransferase activity"/>
    <property type="evidence" value="ECO:0007669"/>
    <property type="project" value="UniProtKB-EC"/>
</dbReference>
<keyword evidence="3 6" id="KW-0808">Transferase</keyword>
<dbReference type="InterPro" id="IPR004839">
    <property type="entry name" value="Aminotransferase_I/II_large"/>
</dbReference>
<gene>
    <name evidence="6" type="primary">GCAT</name>
    <name evidence="6" type="synonym">kbl</name>
</gene>
<organism evidence="6">
    <name type="scientific">uncultured marine thaumarchaeote KM3_64_C01</name>
    <dbReference type="NCBI Taxonomy" id="1456221"/>
    <lineage>
        <taxon>Archaea</taxon>
        <taxon>Nitrososphaerota</taxon>
        <taxon>environmental samples</taxon>
    </lineage>
</organism>
<keyword evidence="6" id="KW-0012">Acyltransferase</keyword>
<dbReference type="PANTHER" id="PTHR13693:SF77">
    <property type="entry name" value="8-AMINO-7-OXONONANOATE SYNTHASE"/>
    <property type="match status" value="1"/>
</dbReference>
<dbReference type="SUPFAM" id="SSF53383">
    <property type="entry name" value="PLP-dependent transferases"/>
    <property type="match status" value="1"/>
</dbReference>
<accession>A0A075HEZ7</accession>
<feature type="domain" description="Aminotransferase class I/classII large" evidence="5">
    <location>
        <begin position="40"/>
        <end position="359"/>
    </location>
</feature>
<dbReference type="EMBL" id="KF900984">
    <property type="protein sequence ID" value="AIF13785.1"/>
    <property type="molecule type" value="Genomic_DNA"/>
</dbReference>
<proteinExistence type="inferred from homology"/>
<dbReference type="InterPro" id="IPR050087">
    <property type="entry name" value="AON_synthase_class-II"/>
</dbReference>
<evidence type="ECO:0000313" key="6">
    <source>
        <dbReference type="EMBL" id="AIF13785.1"/>
    </source>
</evidence>
<comment type="cofactor">
    <cofactor evidence="1">
        <name>pyridoxal 5'-phosphate</name>
        <dbReference type="ChEBI" id="CHEBI:597326"/>
    </cofactor>
</comment>
<dbReference type="AlphaFoldDB" id="A0A075HEZ7"/>
<evidence type="ECO:0000259" key="5">
    <source>
        <dbReference type="Pfam" id="PF00155"/>
    </source>
</evidence>
<dbReference type="PANTHER" id="PTHR13693">
    <property type="entry name" value="CLASS II AMINOTRANSFERASE/8-AMINO-7-OXONONANOATE SYNTHASE"/>
    <property type="match status" value="1"/>
</dbReference>
<dbReference type="Pfam" id="PF00155">
    <property type="entry name" value="Aminotran_1_2"/>
    <property type="match status" value="1"/>
</dbReference>
<sequence>MKHKLAYINSQLKNIRKYNLYRKMRDSKISGPYITINSKTLINLCSNDYLGITQPKISSKQNQSSSRLVSGNDNSFGILEKKLAKHKSQERSLIFPTGYMANLGVISSIIEKNDLVLSDKLNHASLIEACKLSNAKLSIFKHNDMNDLTHKIKTKARRKFIITEGIFSMDGDFSNLNTVSEISEKNNAITILDDAHGDFVVGNDGKGTANYFGVSKKIDIYISSLSKGLGSFGGYVSARKNIIELCINKSKSFIYTSALPGLLVDDATKRFESNREKNRKKLWKNVKKFSKGLKKIGFNVNSNSHIFPIIIGKEKTAMEFGEYLFKNGIFAQPIRYPTVSRNHARIRISITARLTDDHIIKSLSVLESAKRKFRLL</sequence>
<dbReference type="InterPro" id="IPR015424">
    <property type="entry name" value="PyrdxlP-dep_Trfase"/>
</dbReference>
<evidence type="ECO:0000256" key="3">
    <source>
        <dbReference type="ARBA" id="ARBA00022679"/>
    </source>
</evidence>
<dbReference type="EC" id="2.3.1.29" evidence="6"/>
<protein>
    <submittedName>
        <fullName evidence="6">8-amino-7-oxononanoate synthase (Kbl, GCAT)</fullName>
        <ecNumber evidence="6">2.3.1.29</ecNumber>
    </submittedName>
</protein>
<dbReference type="InterPro" id="IPR015421">
    <property type="entry name" value="PyrdxlP-dep_Trfase_major"/>
</dbReference>
<name>A0A075HEZ7_9ARCH</name>
<dbReference type="Gene3D" id="3.90.1150.10">
    <property type="entry name" value="Aspartate Aminotransferase, domain 1"/>
    <property type="match status" value="1"/>
</dbReference>
<keyword evidence="4" id="KW-0663">Pyridoxal phosphate</keyword>
<comment type="similarity">
    <text evidence="2">Belongs to the class-II pyridoxal-phosphate-dependent aminotransferase family. BioF subfamily.</text>
</comment>
<evidence type="ECO:0000256" key="1">
    <source>
        <dbReference type="ARBA" id="ARBA00001933"/>
    </source>
</evidence>
<dbReference type="InterPro" id="IPR015422">
    <property type="entry name" value="PyrdxlP-dep_Trfase_small"/>
</dbReference>
<reference evidence="6" key="1">
    <citation type="journal article" date="2014" name="Genome Biol. Evol.">
        <title>Pangenome evidence for extensive interdomain horizontal transfer affecting lineage core and shell genes in uncultured planktonic thaumarchaeota and euryarchaeota.</title>
        <authorList>
            <person name="Deschamps P."/>
            <person name="Zivanovic Y."/>
            <person name="Moreira D."/>
            <person name="Rodriguez-Valera F."/>
            <person name="Lopez-Garcia P."/>
        </authorList>
    </citation>
    <scope>NUCLEOTIDE SEQUENCE</scope>
</reference>
<evidence type="ECO:0000256" key="2">
    <source>
        <dbReference type="ARBA" id="ARBA00010008"/>
    </source>
</evidence>
<dbReference type="Gene3D" id="3.40.640.10">
    <property type="entry name" value="Type I PLP-dependent aspartate aminotransferase-like (Major domain)"/>
    <property type="match status" value="1"/>
</dbReference>
<dbReference type="GO" id="GO:0030170">
    <property type="term" value="F:pyridoxal phosphate binding"/>
    <property type="evidence" value="ECO:0007669"/>
    <property type="project" value="InterPro"/>
</dbReference>